<reference evidence="2 3" key="1">
    <citation type="submission" date="2019-05" db="EMBL/GenBank/DDBJ databases">
        <title>Another draft genome of Portunus trituberculatus and its Hox gene families provides insights of decapod evolution.</title>
        <authorList>
            <person name="Jeong J.-H."/>
            <person name="Song I."/>
            <person name="Kim S."/>
            <person name="Choi T."/>
            <person name="Kim D."/>
            <person name="Ryu S."/>
            <person name="Kim W."/>
        </authorList>
    </citation>
    <scope>NUCLEOTIDE SEQUENCE [LARGE SCALE GENOMIC DNA]</scope>
    <source>
        <tissue evidence="2">Muscle</tissue>
    </source>
</reference>
<evidence type="ECO:0000256" key="1">
    <source>
        <dbReference type="SAM" id="MobiDB-lite"/>
    </source>
</evidence>
<feature type="region of interest" description="Disordered" evidence="1">
    <location>
        <begin position="83"/>
        <end position="188"/>
    </location>
</feature>
<evidence type="ECO:0000313" key="2">
    <source>
        <dbReference type="EMBL" id="MPC61060.1"/>
    </source>
</evidence>
<sequence>MSSSAHCPIASCLGDTSVFKCNYTKELRLQANISDPVTYISEEPDTAPCLYRAISQLTNIGRWWSSGKPQQLRYAAAVPPSTLLSPARETTTTPPPSAASTTTQSYSDTSLATTVTPTATQSDSDSSALTTTSTSTRSSSDFSTTTTVNGEEIGGKRNLRGKCTRTRGGEPAKDRGFNRLPSSHQSKPRQKCVSTAHGKDTPLLFAMPGLTIYVKNDSYSSSSQRKGTEPHPSHLLCLNPPTLSLDFSPFHNLAHSFLSLESGIRARAGSGLLLFTSTSSWL</sequence>
<gene>
    <name evidence="2" type="ORF">E2C01_055123</name>
</gene>
<dbReference type="EMBL" id="VSRR010018175">
    <property type="protein sequence ID" value="MPC61060.1"/>
    <property type="molecule type" value="Genomic_DNA"/>
</dbReference>
<protein>
    <submittedName>
        <fullName evidence="2">Uncharacterized protein</fullName>
    </submittedName>
</protein>
<keyword evidence="3" id="KW-1185">Reference proteome</keyword>
<accession>A0A5B7GLI1</accession>
<proteinExistence type="predicted"/>
<feature type="compositionally biased region" description="Low complexity" evidence="1">
    <location>
        <begin position="85"/>
        <end position="147"/>
    </location>
</feature>
<feature type="compositionally biased region" description="Basic and acidic residues" evidence="1">
    <location>
        <begin position="167"/>
        <end position="177"/>
    </location>
</feature>
<dbReference type="AlphaFoldDB" id="A0A5B7GLI1"/>
<dbReference type="Proteomes" id="UP000324222">
    <property type="component" value="Unassembled WGS sequence"/>
</dbReference>
<name>A0A5B7GLI1_PORTR</name>
<comment type="caution">
    <text evidence="2">The sequence shown here is derived from an EMBL/GenBank/DDBJ whole genome shotgun (WGS) entry which is preliminary data.</text>
</comment>
<organism evidence="2 3">
    <name type="scientific">Portunus trituberculatus</name>
    <name type="common">Swimming crab</name>
    <name type="synonym">Neptunus trituberculatus</name>
    <dbReference type="NCBI Taxonomy" id="210409"/>
    <lineage>
        <taxon>Eukaryota</taxon>
        <taxon>Metazoa</taxon>
        <taxon>Ecdysozoa</taxon>
        <taxon>Arthropoda</taxon>
        <taxon>Crustacea</taxon>
        <taxon>Multicrustacea</taxon>
        <taxon>Malacostraca</taxon>
        <taxon>Eumalacostraca</taxon>
        <taxon>Eucarida</taxon>
        <taxon>Decapoda</taxon>
        <taxon>Pleocyemata</taxon>
        <taxon>Brachyura</taxon>
        <taxon>Eubrachyura</taxon>
        <taxon>Portunoidea</taxon>
        <taxon>Portunidae</taxon>
        <taxon>Portuninae</taxon>
        <taxon>Portunus</taxon>
    </lineage>
</organism>
<evidence type="ECO:0000313" key="3">
    <source>
        <dbReference type="Proteomes" id="UP000324222"/>
    </source>
</evidence>